<name>A0A147ITM0_9SPHN</name>
<evidence type="ECO:0000313" key="1">
    <source>
        <dbReference type="EMBL" id="KTT98893.1"/>
    </source>
</evidence>
<organism evidence="1 2">
    <name type="scientific">Sphingomonas yabuuchiae</name>
    <dbReference type="NCBI Taxonomy" id="172044"/>
    <lineage>
        <taxon>Bacteria</taxon>
        <taxon>Pseudomonadati</taxon>
        <taxon>Pseudomonadota</taxon>
        <taxon>Alphaproteobacteria</taxon>
        <taxon>Sphingomonadales</taxon>
        <taxon>Sphingomonadaceae</taxon>
        <taxon>Sphingomonas</taxon>
    </lineage>
</organism>
<dbReference type="AlphaFoldDB" id="A0A147ITM0"/>
<keyword evidence="1" id="KW-0418">Kinase</keyword>
<dbReference type="Proteomes" id="UP000073923">
    <property type="component" value="Unassembled WGS sequence"/>
</dbReference>
<sequence>MRHRITLRVGPVGFRIGSDWHALIAALDALYRDYPRPAFADYSVRLEAISPWRRWVRPSVRVAGDYWLADASPLPLAQGLLAAEMGMNLQVALGHRRHLLLHAAVVARGDRAILMSGVSGAGKSTLALMLSQRGWRFLGDEFAMIDPDTGLAHPFPRPVSLKNESLSLIPEGYRVGPLLTGTPKGDVRHVAPPAAAIAAMDQPAKPALLIFPRFGFPAALTGLAPTETFMRLTQASTNYVAMGESGFQALTRLRAQVPAVALDYPDGEAGVAAVEALWEAL</sequence>
<comment type="caution">
    <text evidence="1">The sequence shown here is derived from an EMBL/GenBank/DDBJ whole genome shotgun (WGS) entry which is preliminary data.</text>
</comment>
<dbReference type="PATRIC" id="fig|172044.3.peg.1434"/>
<dbReference type="SUPFAM" id="SSF53795">
    <property type="entry name" value="PEP carboxykinase-like"/>
    <property type="match status" value="1"/>
</dbReference>
<accession>A0A147ITM0</accession>
<dbReference type="EMBL" id="LDTF01000036">
    <property type="protein sequence ID" value="KTT98893.1"/>
    <property type="molecule type" value="Genomic_DNA"/>
</dbReference>
<proteinExistence type="predicted"/>
<dbReference type="GO" id="GO:0016301">
    <property type="term" value="F:kinase activity"/>
    <property type="evidence" value="ECO:0007669"/>
    <property type="project" value="UniProtKB-KW"/>
</dbReference>
<gene>
    <name evidence="1" type="ORF">NS355_08210</name>
</gene>
<dbReference type="InterPro" id="IPR027417">
    <property type="entry name" value="P-loop_NTPase"/>
</dbReference>
<keyword evidence="1" id="KW-0808">Transferase</keyword>
<evidence type="ECO:0000313" key="2">
    <source>
        <dbReference type="Proteomes" id="UP000073923"/>
    </source>
</evidence>
<protein>
    <submittedName>
        <fullName evidence="1">Serine kinase</fullName>
    </submittedName>
</protein>
<dbReference type="NCBIfam" id="TIGR04352">
    <property type="entry name" value="HprK_rel_A"/>
    <property type="match status" value="1"/>
</dbReference>
<dbReference type="OrthoDB" id="4544211at2"/>
<dbReference type="RefSeq" id="WP_058745259.1">
    <property type="nucleotide sequence ID" value="NZ_LDTF01000036.1"/>
</dbReference>
<dbReference type="Gene3D" id="3.40.50.300">
    <property type="entry name" value="P-loop containing nucleotide triphosphate hydrolases"/>
    <property type="match status" value="1"/>
</dbReference>
<dbReference type="InterPro" id="IPR027600">
    <property type="entry name" value="HprK-rel_A"/>
</dbReference>
<reference evidence="1 2" key="1">
    <citation type="journal article" date="2016" name="Front. Microbiol.">
        <title>Genomic Resource of Rice Seed Associated Bacteria.</title>
        <authorList>
            <person name="Midha S."/>
            <person name="Bansal K."/>
            <person name="Sharma S."/>
            <person name="Kumar N."/>
            <person name="Patil P.P."/>
            <person name="Chaudhry V."/>
            <person name="Patil P.B."/>
        </authorList>
    </citation>
    <scope>NUCLEOTIDE SEQUENCE [LARGE SCALE GENOMIC DNA]</scope>
    <source>
        <strain evidence="1 2">NS355</strain>
    </source>
</reference>